<dbReference type="GeneID" id="68350513"/>
<evidence type="ECO:0000256" key="2">
    <source>
        <dbReference type="SAM" id="MobiDB-lite"/>
    </source>
</evidence>
<dbReference type="GO" id="GO:0015074">
    <property type="term" value="P:DNA integration"/>
    <property type="evidence" value="ECO:0007669"/>
    <property type="project" value="InterPro"/>
</dbReference>
<evidence type="ECO:0000256" key="1">
    <source>
        <dbReference type="ARBA" id="ARBA00022884"/>
    </source>
</evidence>
<dbReference type="PANTHER" id="PTHR37984:SF5">
    <property type="entry name" value="PROTEIN NYNRIN-LIKE"/>
    <property type="match status" value="1"/>
</dbReference>
<feature type="region of interest" description="Disordered" evidence="2">
    <location>
        <begin position="243"/>
        <end position="273"/>
    </location>
</feature>
<evidence type="ECO:0000313" key="5">
    <source>
        <dbReference type="Proteomes" id="UP000824596"/>
    </source>
</evidence>
<dbReference type="InterPro" id="IPR036397">
    <property type="entry name" value="RNaseH_sf"/>
</dbReference>
<dbReference type="PANTHER" id="PTHR37984">
    <property type="entry name" value="PROTEIN CBG26694"/>
    <property type="match status" value="1"/>
</dbReference>
<dbReference type="OrthoDB" id="3341476at2759"/>
<dbReference type="PROSITE" id="PS50994">
    <property type="entry name" value="INTEGRASE"/>
    <property type="match status" value="1"/>
</dbReference>
<evidence type="ECO:0000259" key="3">
    <source>
        <dbReference type="PROSITE" id="PS50994"/>
    </source>
</evidence>
<feature type="domain" description="Integrase catalytic" evidence="3">
    <location>
        <begin position="1"/>
        <end position="151"/>
    </location>
</feature>
<dbReference type="GO" id="GO:0003723">
    <property type="term" value="F:RNA binding"/>
    <property type="evidence" value="ECO:0007669"/>
    <property type="project" value="UniProtKB-KW"/>
</dbReference>
<dbReference type="EMBL" id="JAIZPD010000001">
    <property type="protein sequence ID" value="KAH0968742.1"/>
    <property type="molecule type" value="Genomic_DNA"/>
</dbReference>
<accession>A0A9P8NCR1</accession>
<dbReference type="Proteomes" id="UP000824596">
    <property type="component" value="Unassembled WGS sequence"/>
</dbReference>
<keyword evidence="1" id="KW-0694">RNA-binding</keyword>
<dbReference type="InterPro" id="IPR050951">
    <property type="entry name" value="Retrovirus_Pol_polyprotein"/>
</dbReference>
<dbReference type="InterPro" id="IPR012337">
    <property type="entry name" value="RNaseH-like_sf"/>
</dbReference>
<reference evidence="4" key="1">
    <citation type="submission" date="2021-09" db="EMBL/GenBank/DDBJ databases">
        <title>A high-quality genome of the endoparasitic fungus Hirsutella rhossiliensis with a comparison of Hirsutella genomes reveals transposable elements contributing to genome size variation.</title>
        <authorList>
            <person name="Lin R."/>
            <person name="Jiao Y."/>
            <person name="Sun X."/>
            <person name="Ling J."/>
            <person name="Xie B."/>
            <person name="Cheng X."/>
        </authorList>
    </citation>
    <scope>NUCLEOTIDE SEQUENCE</scope>
    <source>
        <strain evidence="4">HR02</strain>
    </source>
</reference>
<comment type="caution">
    <text evidence="4">The sequence shown here is derived from an EMBL/GenBank/DDBJ whole genome shotgun (WGS) entry which is preliminary data.</text>
</comment>
<dbReference type="GO" id="GO:0005634">
    <property type="term" value="C:nucleus"/>
    <property type="evidence" value="ECO:0007669"/>
    <property type="project" value="UniProtKB-ARBA"/>
</dbReference>
<evidence type="ECO:0000313" key="4">
    <source>
        <dbReference type="EMBL" id="KAH0968742.1"/>
    </source>
</evidence>
<proteinExistence type="predicted"/>
<organism evidence="4 5">
    <name type="scientific">Hirsutella rhossiliensis</name>
    <dbReference type="NCBI Taxonomy" id="111463"/>
    <lineage>
        <taxon>Eukaryota</taxon>
        <taxon>Fungi</taxon>
        <taxon>Dikarya</taxon>
        <taxon>Ascomycota</taxon>
        <taxon>Pezizomycotina</taxon>
        <taxon>Sordariomycetes</taxon>
        <taxon>Hypocreomycetidae</taxon>
        <taxon>Hypocreales</taxon>
        <taxon>Ophiocordycipitaceae</taxon>
        <taxon>Hirsutella</taxon>
    </lineage>
</organism>
<dbReference type="Gene3D" id="3.30.420.10">
    <property type="entry name" value="Ribonuclease H-like superfamily/Ribonuclease H"/>
    <property type="match status" value="1"/>
</dbReference>
<dbReference type="AlphaFoldDB" id="A0A9P8NCR1"/>
<protein>
    <submittedName>
        <fullName evidence="4">Integrase core domain-containing protein</fullName>
    </submittedName>
</protein>
<dbReference type="RefSeq" id="XP_044726255.1">
    <property type="nucleotide sequence ID" value="XM_044859855.1"/>
</dbReference>
<sequence length="273" mass="31276">MDFITDLPPTGPIKARYLRVIIDRLMKAVALEVMDTIEDETCAQRFLQCHYRFHGMPWSIVSDRGSNWLSQFWKRFSQLAGISQRLSTSYHPQTDSGPERINQEIEAYLRAYVSYMQDDWGDLLPAAQLALNNRESAATKISPLFVVEDSEDPARDREESKVGGFLTRLQEVNEYMQAVMAASQQQQEEAANAKRQPAERFEKLDWLHHKYTVTKVISSHVVELDVPGSIRPRFHVDFLRRTQQDPAPGQEVDDAQPTPIHDENGKALCDVET</sequence>
<gene>
    <name evidence="4" type="ORF">HRG_01384</name>
</gene>
<keyword evidence="5" id="KW-1185">Reference proteome</keyword>
<dbReference type="InterPro" id="IPR001584">
    <property type="entry name" value="Integrase_cat-core"/>
</dbReference>
<name>A0A9P8NCR1_9HYPO</name>
<dbReference type="SUPFAM" id="SSF53098">
    <property type="entry name" value="Ribonuclease H-like"/>
    <property type="match status" value="1"/>
</dbReference>